<reference evidence="1 2" key="1">
    <citation type="submission" date="2018-11" db="EMBL/GenBank/DDBJ databases">
        <authorList>
            <consortium name="Pathogen Informatics"/>
        </authorList>
    </citation>
    <scope>NUCLEOTIDE SEQUENCE [LARGE SCALE GENOMIC DNA]</scope>
</reference>
<organism evidence="1 2">
    <name type="scientific">Strongylus vulgaris</name>
    <name type="common">Blood worm</name>
    <dbReference type="NCBI Taxonomy" id="40348"/>
    <lineage>
        <taxon>Eukaryota</taxon>
        <taxon>Metazoa</taxon>
        <taxon>Ecdysozoa</taxon>
        <taxon>Nematoda</taxon>
        <taxon>Chromadorea</taxon>
        <taxon>Rhabditida</taxon>
        <taxon>Rhabditina</taxon>
        <taxon>Rhabditomorpha</taxon>
        <taxon>Strongyloidea</taxon>
        <taxon>Strongylidae</taxon>
        <taxon>Strongylus</taxon>
    </lineage>
</organism>
<evidence type="ECO:0000313" key="2">
    <source>
        <dbReference type="Proteomes" id="UP000270094"/>
    </source>
</evidence>
<sequence>MLLYFWYSIFSSFDTVAPYPFGVRMVNCLNPDIAMAYGIQFLSQYETQGRGNQTFFTKHLGSTFKISIFSYMIEFQRMALNGVQFSLRLARINGLPSGTAS</sequence>
<dbReference type="AlphaFoldDB" id="A0A3P7J5A1"/>
<dbReference type="Proteomes" id="UP000270094">
    <property type="component" value="Unassembled WGS sequence"/>
</dbReference>
<dbReference type="OrthoDB" id="416154at2759"/>
<gene>
    <name evidence="1" type="ORF">SVUK_LOCUS10651</name>
</gene>
<protein>
    <submittedName>
        <fullName evidence="1">Uncharacterized protein</fullName>
    </submittedName>
</protein>
<evidence type="ECO:0000313" key="1">
    <source>
        <dbReference type="EMBL" id="VDM75653.1"/>
    </source>
</evidence>
<dbReference type="EMBL" id="UYYB01095638">
    <property type="protein sequence ID" value="VDM75653.1"/>
    <property type="molecule type" value="Genomic_DNA"/>
</dbReference>
<proteinExistence type="predicted"/>
<accession>A0A3P7J5A1</accession>
<name>A0A3P7J5A1_STRVU</name>
<keyword evidence="2" id="KW-1185">Reference proteome</keyword>